<keyword evidence="1" id="KW-0131">Cell cycle</keyword>
<dbReference type="Pfam" id="PF05164">
    <property type="entry name" value="ZapA"/>
    <property type="match status" value="1"/>
</dbReference>
<dbReference type="Proteomes" id="UP000516305">
    <property type="component" value="Chromosome"/>
</dbReference>
<dbReference type="AlphaFoldDB" id="A0A7H0VCQ4"/>
<accession>A0A7H0VCQ4</accession>
<dbReference type="KEGG" id="chyd:H4K34_14105"/>
<organism evidence="1 2">
    <name type="scientific">Croceimicrobium hydrocarbonivorans</name>
    <dbReference type="NCBI Taxonomy" id="2761580"/>
    <lineage>
        <taxon>Bacteria</taxon>
        <taxon>Pseudomonadati</taxon>
        <taxon>Bacteroidota</taxon>
        <taxon>Flavobacteriia</taxon>
        <taxon>Flavobacteriales</taxon>
        <taxon>Owenweeksiaceae</taxon>
        <taxon>Croceimicrobium</taxon>
    </lineage>
</organism>
<dbReference type="SUPFAM" id="SSF102829">
    <property type="entry name" value="Cell division protein ZapA-like"/>
    <property type="match status" value="1"/>
</dbReference>
<evidence type="ECO:0000313" key="2">
    <source>
        <dbReference type="Proteomes" id="UP000516305"/>
    </source>
</evidence>
<keyword evidence="1" id="KW-0132">Cell division</keyword>
<evidence type="ECO:0000313" key="1">
    <source>
        <dbReference type="EMBL" id="QNR23502.1"/>
    </source>
</evidence>
<dbReference type="RefSeq" id="WP_210758034.1">
    <property type="nucleotide sequence ID" value="NZ_CP060139.1"/>
</dbReference>
<gene>
    <name evidence="1" type="ORF">H4K34_14105</name>
</gene>
<keyword evidence="2" id="KW-1185">Reference proteome</keyword>
<name>A0A7H0VCQ4_9FLAO</name>
<reference evidence="1 2" key="1">
    <citation type="submission" date="2020-08" db="EMBL/GenBank/DDBJ databases">
        <title>Croceimicrobium hydrocarbonivorans gen. nov., sp. nov., a novel marine bacterium isolated from a bacterial consortium that degrades polyethylene terephthalate.</title>
        <authorList>
            <person name="Liu R."/>
        </authorList>
    </citation>
    <scope>NUCLEOTIDE SEQUENCE [LARGE SCALE GENOMIC DNA]</scope>
    <source>
        <strain evidence="1 2">A20-9</strain>
    </source>
</reference>
<dbReference type="EMBL" id="CP060139">
    <property type="protein sequence ID" value="QNR23502.1"/>
    <property type="molecule type" value="Genomic_DNA"/>
</dbReference>
<dbReference type="GO" id="GO:0051301">
    <property type="term" value="P:cell division"/>
    <property type="evidence" value="ECO:0007669"/>
    <property type="project" value="UniProtKB-KW"/>
</dbReference>
<dbReference type="InterPro" id="IPR036192">
    <property type="entry name" value="Cell_div_ZapA-like_sf"/>
</dbReference>
<dbReference type="InterPro" id="IPR007838">
    <property type="entry name" value="Cell_div_ZapA-like"/>
</dbReference>
<sequence length="96" mass="10899">MSDLLKIKVSLADRVYPLTIRRDEEENIRKAAKSIEAILKKYEDGYAVRDKQDLLAMCALQLASRLEKIQIDNLVSGDDIGAHLDRLSEKLKQATQ</sequence>
<proteinExistence type="predicted"/>
<protein>
    <submittedName>
        <fullName evidence="1">Cell division protein ZapA</fullName>
    </submittedName>
</protein>